<feature type="domain" description="Electron transfer flavoprotein alpha/beta-subunit N-terminal" evidence="5">
    <location>
        <begin position="21"/>
        <end position="204"/>
    </location>
</feature>
<dbReference type="InterPro" id="IPR014729">
    <property type="entry name" value="Rossmann-like_a/b/a_fold"/>
</dbReference>
<dbReference type="InterPro" id="IPR012255">
    <property type="entry name" value="ETF_b"/>
</dbReference>
<evidence type="ECO:0000313" key="7">
    <source>
        <dbReference type="Proteomes" id="UP000533476"/>
    </source>
</evidence>
<evidence type="ECO:0000259" key="5">
    <source>
        <dbReference type="SMART" id="SM00893"/>
    </source>
</evidence>
<organism evidence="6 7">
    <name type="scientific">Sulfobacillus harzensis</name>
    <dbReference type="NCBI Taxonomy" id="2729629"/>
    <lineage>
        <taxon>Bacteria</taxon>
        <taxon>Bacillati</taxon>
        <taxon>Bacillota</taxon>
        <taxon>Clostridia</taxon>
        <taxon>Eubacteriales</taxon>
        <taxon>Clostridiales Family XVII. Incertae Sedis</taxon>
        <taxon>Sulfobacillus</taxon>
    </lineage>
</organism>
<dbReference type="PANTHER" id="PTHR21294">
    <property type="entry name" value="ELECTRON TRANSFER FLAVOPROTEIN BETA-SUBUNIT"/>
    <property type="match status" value="1"/>
</dbReference>
<dbReference type="InterPro" id="IPR014730">
    <property type="entry name" value="ETF_a/b_N"/>
</dbReference>
<keyword evidence="4" id="KW-0249">Electron transport</keyword>
<reference evidence="6 7" key="1">
    <citation type="submission" date="2020-04" db="EMBL/GenBank/DDBJ databases">
        <authorList>
            <person name="Zhang R."/>
            <person name="Schippers A."/>
        </authorList>
    </citation>
    <scope>NUCLEOTIDE SEQUENCE [LARGE SCALE GENOMIC DNA]</scope>
    <source>
        <strain evidence="6 7">DSM 109850</strain>
    </source>
</reference>
<comment type="similarity">
    <text evidence="1">Belongs to the ETF beta-subunit/FixA family.</text>
</comment>
<evidence type="ECO:0000256" key="1">
    <source>
        <dbReference type="ARBA" id="ARBA00007557"/>
    </source>
</evidence>
<dbReference type="Gene3D" id="3.40.50.620">
    <property type="entry name" value="HUPs"/>
    <property type="match status" value="1"/>
</dbReference>
<comment type="caution">
    <text evidence="6">The sequence shown here is derived from an EMBL/GenBank/DDBJ whole genome shotgun (WGS) entry which is preliminary data.</text>
</comment>
<dbReference type="EMBL" id="JABBVZ010000014">
    <property type="protein sequence ID" value="NMP21902.1"/>
    <property type="molecule type" value="Genomic_DNA"/>
</dbReference>
<dbReference type="AlphaFoldDB" id="A0A7Y0Q1X4"/>
<accession>A0A7Y0Q1X4</accession>
<dbReference type="SMART" id="SM00893">
    <property type="entry name" value="ETF"/>
    <property type="match status" value="1"/>
</dbReference>
<evidence type="ECO:0000256" key="2">
    <source>
        <dbReference type="ARBA" id="ARBA00011355"/>
    </source>
</evidence>
<dbReference type="Proteomes" id="UP000533476">
    <property type="component" value="Unassembled WGS sequence"/>
</dbReference>
<proteinExistence type="inferred from homology"/>
<evidence type="ECO:0000313" key="6">
    <source>
        <dbReference type="EMBL" id="NMP21902.1"/>
    </source>
</evidence>
<keyword evidence="3" id="KW-0813">Transport</keyword>
<dbReference type="GO" id="GO:0009055">
    <property type="term" value="F:electron transfer activity"/>
    <property type="evidence" value="ECO:0007669"/>
    <property type="project" value="InterPro"/>
</dbReference>
<comment type="subunit">
    <text evidence="2">Heterodimer of an alpha and a beta subunit.</text>
</comment>
<dbReference type="Pfam" id="PF01012">
    <property type="entry name" value="ETF"/>
    <property type="match status" value="1"/>
</dbReference>
<name>A0A7Y0Q1X4_9FIRM</name>
<evidence type="ECO:0000256" key="4">
    <source>
        <dbReference type="ARBA" id="ARBA00022982"/>
    </source>
</evidence>
<dbReference type="PANTHER" id="PTHR21294:SF8">
    <property type="entry name" value="ELECTRON TRANSFER FLAVOPROTEIN SUBUNIT BETA"/>
    <property type="match status" value="1"/>
</dbReference>
<evidence type="ECO:0000256" key="3">
    <source>
        <dbReference type="ARBA" id="ARBA00022448"/>
    </source>
</evidence>
<keyword evidence="7" id="KW-1185">Reference proteome</keyword>
<dbReference type="SUPFAM" id="SSF52402">
    <property type="entry name" value="Adenine nucleotide alpha hydrolases-like"/>
    <property type="match status" value="1"/>
</dbReference>
<protein>
    <submittedName>
        <fullName evidence="6">Electron transfer flavoprotein subunit beta</fullName>
    </submittedName>
</protein>
<gene>
    <name evidence="6" type="ORF">HIJ39_05990</name>
</gene>
<dbReference type="RefSeq" id="WP_169097731.1">
    <property type="nucleotide sequence ID" value="NZ_JABBVZ010000014.1"/>
</dbReference>
<sequence length="253" mass="27259">MKIAVLMKDVPDLVEELEIEDGVLAVDDMSFVPSEWDDQALEEALLIKEEQGAEVIAVAVDTGDVDTLLYTALAKGADQAVKIVGDFDRTLSNRERASLLAAFCRDESPDLVLTGVQAIDDLDGQIAGLVAGLLAIAHASVVRDVHVANGRVQFIQEYSGGRMAEFSASTPALLGIQAARKPPRYVTVAKVRQVQKSAQLREVDGASAAVPSLTVRRVYKPEAAGHAQMWGDDVDEVAENIIRVLEDKKLLRG</sequence>